<reference evidence="1 2" key="1">
    <citation type="submission" date="2014-07" db="EMBL/GenBank/DDBJ databases">
        <title>Genomic and transcriptomic analysis on Apis cerana provide comprehensive insights into honey bee biology.</title>
        <authorList>
            <person name="Diao Q."/>
            <person name="Sun L."/>
            <person name="Zheng H."/>
            <person name="Zheng H."/>
            <person name="Xu S."/>
            <person name="Wang S."/>
            <person name="Zeng Z."/>
            <person name="Hu F."/>
            <person name="Su S."/>
            <person name="Wu J."/>
        </authorList>
    </citation>
    <scope>NUCLEOTIDE SEQUENCE [LARGE SCALE GENOMIC DNA]</scope>
    <source>
        <tissue evidence="1">Pupae without intestine</tissue>
    </source>
</reference>
<dbReference type="AlphaFoldDB" id="A0A2A3EQR6"/>
<proteinExistence type="predicted"/>
<dbReference type="Proteomes" id="UP000242457">
    <property type="component" value="Unassembled WGS sequence"/>
</dbReference>
<evidence type="ECO:0000313" key="2">
    <source>
        <dbReference type="Proteomes" id="UP000242457"/>
    </source>
</evidence>
<dbReference type="STRING" id="94128.A0A2A3EQR6"/>
<protein>
    <submittedName>
        <fullName evidence="1">Uncharacterized protein</fullName>
    </submittedName>
</protein>
<dbReference type="OrthoDB" id="548295at2759"/>
<keyword evidence="2" id="KW-1185">Reference proteome</keyword>
<accession>A0A2A3EQR6</accession>
<dbReference type="EMBL" id="KZ288193">
    <property type="protein sequence ID" value="PBC34078.1"/>
    <property type="molecule type" value="Genomic_DNA"/>
</dbReference>
<gene>
    <name evidence="1" type="ORF">APICC_08998</name>
</gene>
<organism evidence="1 2">
    <name type="scientific">Apis cerana cerana</name>
    <name type="common">Oriental honeybee</name>
    <dbReference type="NCBI Taxonomy" id="94128"/>
    <lineage>
        <taxon>Eukaryota</taxon>
        <taxon>Metazoa</taxon>
        <taxon>Ecdysozoa</taxon>
        <taxon>Arthropoda</taxon>
        <taxon>Hexapoda</taxon>
        <taxon>Insecta</taxon>
        <taxon>Pterygota</taxon>
        <taxon>Neoptera</taxon>
        <taxon>Endopterygota</taxon>
        <taxon>Hymenoptera</taxon>
        <taxon>Apocrita</taxon>
        <taxon>Aculeata</taxon>
        <taxon>Apoidea</taxon>
        <taxon>Anthophila</taxon>
        <taxon>Apidae</taxon>
        <taxon>Apis</taxon>
    </lineage>
</organism>
<name>A0A2A3EQR6_APICC</name>
<sequence>MKLRHVMEQVKNSCMDHQTLINLHQTLITFLPETASIGKNLIEIDIEPLDVYCCIKLRQDVLNIGLRQLQELSTHLCRLANYRCT</sequence>
<evidence type="ECO:0000313" key="1">
    <source>
        <dbReference type="EMBL" id="PBC34078.1"/>
    </source>
</evidence>